<keyword evidence="1" id="KW-0732">Signal</keyword>
<feature type="chain" id="PRO_5008536944" description="Lipoprotein" evidence="1">
    <location>
        <begin position="21"/>
        <end position="241"/>
    </location>
</feature>
<dbReference type="RefSeq" id="WP_070094627.1">
    <property type="nucleotide sequence ID" value="NZ_CP016634.1"/>
</dbReference>
<dbReference type="NCBIfam" id="TIGR02001">
    <property type="entry name" value="gcw_chp"/>
    <property type="match status" value="1"/>
</dbReference>
<protein>
    <recommendedName>
        <fullName evidence="3">Lipoprotein</fullName>
    </recommendedName>
</protein>
<dbReference type="AlphaFoldDB" id="A0A1B2F9L0"/>
<proteinExistence type="predicted"/>
<feature type="signal peptide" evidence="1">
    <location>
        <begin position="1"/>
        <end position="20"/>
    </location>
</feature>
<dbReference type="Pfam" id="PF09694">
    <property type="entry name" value="Gcw_chp"/>
    <property type="match status" value="1"/>
</dbReference>
<evidence type="ECO:0008006" key="3">
    <source>
        <dbReference type="Google" id="ProtNLM"/>
    </source>
</evidence>
<name>A0A1B2F9L0_PSEPU</name>
<organism evidence="2">
    <name type="scientific">Pseudomonas putida</name>
    <name type="common">Arthrobacter siderocapsulatus</name>
    <dbReference type="NCBI Taxonomy" id="303"/>
    <lineage>
        <taxon>Bacteria</taxon>
        <taxon>Pseudomonadati</taxon>
        <taxon>Pseudomonadota</taxon>
        <taxon>Gammaproteobacteria</taxon>
        <taxon>Pseudomonadales</taxon>
        <taxon>Pseudomonadaceae</taxon>
        <taxon>Pseudomonas</taxon>
    </lineage>
</organism>
<gene>
    <name evidence="2" type="ORF">IEC33019_3346</name>
</gene>
<dbReference type="EMBL" id="CP016634">
    <property type="protein sequence ID" value="ANY88873.1"/>
    <property type="molecule type" value="Genomic_DNA"/>
</dbReference>
<accession>A0A1B2F9L0</accession>
<sequence length="241" mass="26951">MTVRNLIAGGLLACAPLAHAIDLNDDFSLEATAGVFSDYRTRGISQTQNDPALQGSLTLAHASGLYAGVWSSNVDFGFGSSTRQELDYYAGYFWQINDDVTLDTSYIKYVYPRQGNFNYGEYHAELRAWGVLLGGNYSDNFNGDQSMLYSYVGYTTLLPYDTDLLVRYGRNDYKDPSWFANDGASRDDYHEWEVKLTRTMLSLDWSVSYIDTDLSESECASYLGFKDVCSATVVASVSKTF</sequence>
<evidence type="ECO:0000256" key="1">
    <source>
        <dbReference type="SAM" id="SignalP"/>
    </source>
</evidence>
<reference evidence="2" key="1">
    <citation type="submission" date="2016-07" db="EMBL/GenBank/DDBJ databases">
        <title>New class B carbapenemase carried by novel plasmid in Pseudomonas putida enviromental strain in eastern Amazonia.</title>
        <authorList>
            <person name="Souza C.O."/>
            <person name="Lima K.V."/>
            <person name="Brasiliense D.M."/>
            <person name="Perez-Chaparro P.J."/>
            <person name="Mamizuka E.M."/>
            <person name="Lima M.O."/>
            <person name="Lima L.N."/>
            <person name="McCulloch J.A."/>
        </authorList>
    </citation>
    <scope>NUCLEOTIDE SEQUENCE [LARGE SCALE GENOMIC DNA]</scope>
    <source>
        <strain evidence="2">IEC33019</strain>
    </source>
</reference>
<dbReference type="InterPro" id="IPR010239">
    <property type="entry name" value="CHP02001"/>
</dbReference>
<evidence type="ECO:0000313" key="2">
    <source>
        <dbReference type="EMBL" id="ANY88873.1"/>
    </source>
</evidence>